<evidence type="ECO:0000313" key="4">
    <source>
        <dbReference type="Proteomes" id="UP000054935"/>
    </source>
</evidence>
<dbReference type="Proteomes" id="UP000054935">
    <property type="component" value="Unassembled WGS sequence"/>
</dbReference>
<dbReference type="AlphaFoldDB" id="A0A0P1G3G5"/>
<evidence type="ECO:0000256" key="2">
    <source>
        <dbReference type="SAM" id="Phobius"/>
    </source>
</evidence>
<dbReference type="SUPFAM" id="SSF103032">
    <property type="entry name" value="Hypothetical protein YwqG"/>
    <property type="match status" value="1"/>
</dbReference>
<protein>
    <recommendedName>
        <fullName evidence="5">DUF1963 domain-containing protein</fullName>
    </recommendedName>
</protein>
<dbReference type="EMBL" id="CYSE01000001">
    <property type="protein sequence ID" value="CUH76245.1"/>
    <property type="molecule type" value="Genomic_DNA"/>
</dbReference>
<dbReference type="PANTHER" id="PTHR36436">
    <property type="entry name" value="SLL5081 PROTEIN"/>
    <property type="match status" value="1"/>
</dbReference>
<evidence type="ECO:0000313" key="3">
    <source>
        <dbReference type="EMBL" id="CUH76245.1"/>
    </source>
</evidence>
<dbReference type="InterPro" id="IPR035948">
    <property type="entry name" value="YwqG-like_sf"/>
</dbReference>
<dbReference type="InterPro" id="IPR015315">
    <property type="entry name" value="DUF1963"/>
</dbReference>
<dbReference type="RefSeq" id="WP_058246358.1">
    <property type="nucleotide sequence ID" value="NZ_CYSE01000001.1"/>
</dbReference>
<sequence length="365" mass="40138">MQIFLFLVAGIFAVALGQILLSLGIPAWVLVVVTTLILIFFRRTMVAIILGLRALADRVPALAPVLRAVAKWLEDEEHMAQEVQKADHLAEHRAAAARRQAAKDAAGAKKRAEHAKAKASAEQVFAKRSEPTIFLVPEAPGHQTSRSHIGGLPRLPEGEDWPKLDEALTFIAGIDMSEMPPEALSLDLPNEGWLYFFNNIHDDGMTGVVMYVPEPDERDSEPPESLPDLQDRFKTQRNPGVIKRTPVRAAAGRTMGDVYGDPNIPEPRFNEYYDVMMDAMNAAFDAVEDTPGALIRRRNMGAMVGGPEIPEANMEGGQGIQLLRLDTDDHMGITYGDCGAISFWIDHEDAARGNWDQAYMVVGSC</sequence>
<reference evidence="3 4" key="1">
    <citation type="submission" date="2015-09" db="EMBL/GenBank/DDBJ databases">
        <authorList>
            <consortium name="Swine Surveillance"/>
        </authorList>
    </citation>
    <scope>NUCLEOTIDE SEQUENCE [LARGE SCALE GENOMIC DNA]</scope>
    <source>
        <strain evidence="3 4">CECT 7648</strain>
    </source>
</reference>
<evidence type="ECO:0008006" key="5">
    <source>
        <dbReference type="Google" id="ProtNLM"/>
    </source>
</evidence>
<dbReference type="Gene3D" id="2.30.320.10">
    <property type="entry name" value="YwqG-like"/>
    <property type="match status" value="1"/>
</dbReference>
<accession>A0A0P1G3G5</accession>
<keyword evidence="2" id="KW-0812">Transmembrane</keyword>
<dbReference type="PANTHER" id="PTHR36436:SF6">
    <property type="entry name" value="SLL5081 PROTEIN"/>
    <property type="match status" value="1"/>
</dbReference>
<gene>
    <name evidence="3" type="ORF">TRN7648_00852</name>
</gene>
<dbReference type="Pfam" id="PF09234">
    <property type="entry name" value="DUF1963"/>
    <property type="match status" value="1"/>
</dbReference>
<keyword evidence="2" id="KW-1133">Transmembrane helix</keyword>
<organism evidence="3 4">
    <name type="scientific">Tropicibacter naphthalenivorans</name>
    <dbReference type="NCBI Taxonomy" id="441103"/>
    <lineage>
        <taxon>Bacteria</taxon>
        <taxon>Pseudomonadati</taxon>
        <taxon>Pseudomonadota</taxon>
        <taxon>Alphaproteobacteria</taxon>
        <taxon>Rhodobacterales</taxon>
        <taxon>Roseobacteraceae</taxon>
        <taxon>Tropicibacter</taxon>
    </lineage>
</organism>
<proteinExistence type="predicted"/>
<feature type="transmembrane region" description="Helical" evidence="2">
    <location>
        <begin position="27"/>
        <end position="52"/>
    </location>
</feature>
<feature type="region of interest" description="Disordered" evidence="1">
    <location>
        <begin position="138"/>
        <end position="158"/>
    </location>
</feature>
<keyword evidence="2" id="KW-0472">Membrane</keyword>
<keyword evidence="4" id="KW-1185">Reference proteome</keyword>
<name>A0A0P1G3G5_9RHOB</name>
<dbReference type="OrthoDB" id="8135222at2"/>
<evidence type="ECO:0000256" key="1">
    <source>
        <dbReference type="SAM" id="MobiDB-lite"/>
    </source>
</evidence>